<dbReference type="RefSeq" id="WP_064725772.1">
    <property type="nucleotide sequence ID" value="NZ_LJBJ02000024.1"/>
</dbReference>
<evidence type="ECO:0000256" key="7">
    <source>
        <dbReference type="ARBA" id="ARBA00023306"/>
    </source>
</evidence>
<organism evidence="11 12">
    <name type="scientific">Rothia kristinae</name>
    <dbReference type="NCBI Taxonomy" id="37923"/>
    <lineage>
        <taxon>Bacteria</taxon>
        <taxon>Bacillati</taxon>
        <taxon>Actinomycetota</taxon>
        <taxon>Actinomycetes</taxon>
        <taxon>Micrococcales</taxon>
        <taxon>Micrococcaceae</taxon>
        <taxon>Rothia</taxon>
    </lineage>
</organism>
<feature type="domain" description="POTRA" evidence="10">
    <location>
        <begin position="229"/>
        <end position="297"/>
    </location>
</feature>
<feature type="region of interest" description="Disordered" evidence="8">
    <location>
        <begin position="173"/>
        <end position="192"/>
    </location>
</feature>
<feature type="transmembrane region" description="Helical" evidence="9">
    <location>
        <begin position="202"/>
        <end position="225"/>
    </location>
</feature>
<dbReference type="PANTHER" id="PTHR37820">
    <property type="entry name" value="CELL DIVISION PROTEIN DIVIB"/>
    <property type="match status" value="1"/>
</dbReference>
<keyword evidence="5 9" id="KW-1133">Transmembrane helix</keyword>
<evidence type="ECO:0000256" key="1">
    <source>
        <dbReference type="ARBA" id="ARBA00004370"/>
    </source>
</evidence>
<evidence type="ECO:0000256" key="3">
    <source>
        <dbReference type="ARBA" id="ARBA00022618"/>
    </source>
</evidence>
<comment type="caution">
    <text evidence="11">The sequence shown here is derived from an EMBL/GenBank/DDBJ whole genome shotgun (WGS) entry which is preliminary data.</text>
</comment>
<keyword evidence="12" id="KW-1185">Reference proteome</keyword>
<dbReference type="Pfam" id="PF03799">
    <property type="entry name" value="FtsQ_DivIB_C"/>
    <property type="match status" value="1"/>
</dbReference>
<dbReference type="Proteomes" id="UP000053171">
    <property type="component" value="Unassembled WGS sequence"/>
</dbReference>
<dbReference type="InterPro" id="IPR013685">
    <property type="entry name" value="POTRA_FtsQ_type"/>
</dbReference>
<evidence type="ECO:0000313" key="11">
    <source>
        <dbReference type="EMBL" id="OAX51304.1"/>
    </source>
</evidence>
<dbReference type="GO" id="GO:0005886">
    <property type="term" value="C:plasma membrane"/>
    <property type="evidence" value="ECO:0007669"/>
    <property type="project" value="TreeGrafter"/>
</dbReference>
<dbReference type="GO" id="GO:0051301">
    <property type="term" value="P:cell division"/>
    <property type="evidence" value="ECO:0007669"/>
    <property type="project" value="UniProtKB-KW"/>
</dbReference>
<dbReference type="EMBL" id="LJBJ02000024">
    <property type="protein sequence ID" value="OAX51304.1"/>
    <property type="molecule type" value="Genomic_DNA"/>
</dbReference>
<feature type="compositionally biased region" description="Basic residues" evidence="8">
    <location>
        <begin position="1"/>
        <end position="11"/>
    </location>
</feature>
<feature type="region of interest" description="Disordered" evidence="8">
    <location>
        <begin position="1"/>
        <end position="168"/>
    </location>
</feature>
<keyword evidence="6 9" id="KW-0472">Membrane</keyword>
<protein>
    <recommendedName>
        <fullName evidence="10">POTRA domain-containing protein</fullName>
    </recommendedName>
</protein>
<proteinExistence type="predicted"/>
<gene>
    <name evidence="11" type="ORF">AN277_0209470</name>
</gene>
<dbReference type="InterPro" id="IPR050487">
    <property type="entry name" value="FtsQ_DivIB"/>
</dbReference>
<reference evidence="11" key="1">
    <citation type="submission" date="2016-06" db="EMBL/GenBank/DDBJ databases">
        <title>Identification of putative biosynthetic pathways for the production of bioactive secondary metabolites by the marine actinomycete Kocuria kristinae RUTW2-3.</title>
        <authorList>
            <person name="Waterworth S.C."/>
            <person name="Walmsley T.A."/>
            <person name="Matongo T."/>
            <person name="Davies-Coleman M.T."/>
            <person name="Dorrington R.A."/>
        </authorList>
    </citation>
    <scope>NUCLEOTIDE SEQUENCE [LARGE SCALE GENOMIC DNA]</scope>
    <source>
        <strain evidence="11">RUTW2-3</strain>
    </source>
</reference>
<dbReference type="AlphaFoldDB" id="A0A199NQC5"/>
<name>A0A199NQC5_9MICC</name>
<keyword evidence="7" id="KW-0131">Cell cycle</keyword>
<feature type="compositionally biased region" description="Basic and acidic residues" evidence="8">
    <location>
        <begin position="112"/>
        <end position="133"/>
    </location>
</feature>
<feature type="compositionally biased region" description="Basic and acidic residues" evidence="8">
    <location>
        <begin position="71"/>
        <end position="81"/>
    </location>
</feature>
<evidence type="ECO:0000313" key="12">
    <source>
        <dbReference type="Proteomes" id="UP000053171"/>
    </source>
</evidence>
<dbReference type="PANTHER" id="PTHR37820:SF1">
    <property type="entry name" value="CELL DIVISION PROTEIN FTSQ"/>
    <property type="match status" value="1"/>
</dbReference>
<dbReference type="PROSITE" id="PS51779">
    <property type="entry name" value="POTRA"/>
    <property type="match status" value="1"/>
</dbReference>
<evidence type="ECO:0000256" key="4">
    <source>
        <dbReference type="ARBA" id="ARBA00022692"/>
    </source>
</evidence>
<evidence type="ECO:0000256" key="2">
    <source>
        <dbReference type="ARBA" id="ARBA00022475"/>
    </source>
</evidence>
<keyword evidence="4 9" id="KW-0812">Transmembrane</keyword>
<keyword evidence="3" id="KW-0132">Cell division</keyword>
<evidence type="ECO:0000256" key="9">
    <source>
        <dbReference type="SAM" id="Phobius"/>
    </source>
</evidence>
<feature type="compositionally biased region" description="Acidic residues" evidence="8">
    <location>
        <begin position="28"/>
        <end position="37"/>
    </location>
</feature>
<dbReference type="InterPro" id="IPR034746">
    <property type="entry name" value="POTRA"/>
</dbReference>
<keyword evidence="2" id="KW-1003">Cell membrane</keyword>
<evidence type="ECO:0000256" key="8">
    <source>
        <dbReference type="SAM" id="MobiDB-lite"/>
    </source>
</evidence>
<evidence type="ECO:0000256" key="5">
    <source>
        <dbReference type="ARBA" id="ARBA00022989"/>
    </source>
</evidence>
<dbReference type="InterPro" id="IPR005548">
    <property type="entry name" value="Cell_div_FtsQ/DivIB_C"/>
</dbReference>
<dbReference type="Pfam" id="PF08478">
    <property type="entry name" value="POTRA_1"/>
    <property type="match status" value="1"/>
</dbReference>
<dbReference type="Gene3D" id="3.40.50.10960">
    <property type="match status" value="1"/>
</dbReference>
<evidence type="ECO:0000259" key="10">
    <source>
        <dbReference type="PROSITE" id="PS51779"/>
    </source>
</evidence>
<feature type="compositionally biased region" description="Basic and acidic residues" evidence="8">
    <location>
        <begin position="53"/>
        <end position="63"/>
    </location>
</feature>
<comment type="subcellular location">
    <subcellularLocation>
        <location evidence="1">Membrane</location>
    </subcellularLocation>
</comment>
<accession>A0A199NQC5</accession>
<evidence type="ECO:0000256" key="6">
    <source>
        <dbReference type="ARBA" id="ARBA00023136"/>
    </source>
</evidence>
<sequence length="425" mass="44919">MSARRRPRLPRSAHEHAPEGAPAAAEREPEEPDEATQEPEGAPVEARQRLARRARENSRRSEESPAQAARRSLEAVRREPEAATGAIPVRASNPAAVSVEPAHAGSDAPGAPERDEDGRTGDEGAPDERDVVRPLRRPGSADRPAAAGPGEPGGSHPGEDGADGAAGNGASVIALTSRRRTEGSRGARRTSRLRRLVPRTRLGRIGAGLLTLVVVAAVFLGVVFASPLLAVRTITVEGTGAADRAEVARKLEPLEGTPLPRVTQQQVRDLIGQDVVIRDVSIEAHPPHELVVTLQERVPVAAVKDGDRYILVDRDGTAVGAADSVEQAKVPLIDGGRQAVTQDSFRDVVRVLQALPQSLLQQMTAAKAQSDTGIRLEMKDGSTVLWGTADDSEQKAQVLRALIQAVGGDGVSTYDVSSPDHPVTE</sequence>